<evidence type="ECO:0000256" key="1">
    <source>
        <dbReference type="SAM" id="Phobius"/>
    </source>
</evidence>
<dbReference type="HOGENOM" id="CLU_035509_15_2_1"/>
<keyword evidence="1" id="KW-0472">Membrane</keyword>
<keyword evidence="1" id="KW-1133">Transmembrane helix</keyword>
<sequence length="315" mass="35199">MSISNSLTPALISEFQGFRLVLCTRLASAVIIIYDHMLTLDREVTTIWPSKWSLAKVLFLTNRYFALSAAIFSNYVFFTPHLTDVVSSRFFQYEGWVGLIACMLAEAILQLRLYAIYSMDKKFLCLMLTFFLACAATSAWIMGSSLSLFITAPALIPTPFGPFCFGRKVVPHFYTYWIPLLSCESLLCTLAVIQGVRSFKGHGSILHRGYGLLNILIRDSVMYFFGVGIVYLTCLVVWIKAPETFLEAPIGFSIALSSTLGSRLILNIREAPTTVELSQISSDYIRDVLHFDSGSSTVSNTIVDIEGQRVSLSYE</sequence>
<dbReference type="AlphaFoldDB" id="A0A067SR73"/>
<keyword evidence="1" id="KW-0812">Transmembrane</keyword>
<gene>
    <name evidence="3" type="ORF">GALMADRAFT_927278</name>
</gene>
<evidence type="ECO:0000313" key="3">
    <source>
        <dbReference type="EMBL" id="KDR69298.1"/>
    </source>
</evidence>
<dbReference type="OrthoDB" id="2661932at2759"/>
<feature type="transmembrane region" description="Helical" evidence="1">
    <location>
        <begin position="90"/>
        <end position="111"/>
    </location>
</feature>
<reference evidence="4" key="1">
    <citation type="journal article" date="2014" name="Proc. Natl. Acad. Sci. U.S.A.">
        <title>Extensive sampling of basidiomycete genomes demonstrates inadequacy of the white-rot/brown-rot paradigm for wood decay fungi.</title>
        <authorList>
            <person name="Riley R."/>
            <person name="Salamov A.A."/>
            <person name="Brown D.W."/>
            <person name="Nagy L.G."/>
            <person name="Floudas D."/>
            <person name="Held B.W."/>
            <person name="Levasseur A."/>
            <person name="Lombard V."/>
            <person name="Morin E."/>
            <person name="Otillar R."/>
            <person name="Lindquist E.A."/>
            <person name="Sun H."/>
            <person name="LaButti K.M."/>
            <person name="Schmutz J."/>
            <person name="Jabbour D."/>
            <person name="Luo H."/>
            <person name="Baker S.E."/>
            <person name="Pisabarro A.G."/>
            <person name="Walton J.D."/>
            <person name="Blanchette R.A."/>
            <person name="Henrissat B."/>
            <person name="Martin F."/>
            <person name="Cullen D."/>
            <person name="Hibbett D.S."/>
            <person name="Grigoriev I.V."/>
        </authorList>
    </citation>
    <scope>NUCLEOTIDE SEQUENCE [LARGE SCALE GENOMIC DNA]</scope>
    <source>
        <strain evidence="4">CBS 339.88</strain>
    </source>
</reference>
<dbReference type="Proteomes" id="UP000027222">
    <property type="component" value="Unassembled WGS sequence"/>
</dbReference>
<evidence type="ECO:0000259" key="2">
    <source>
        <dbReference type="Pfam" id="PF20151"/>
    </source>
</evidence>
<protein>
    <recommendedName>
        <fullName evidence="2">DUF6533 domain-containing protein</fullName>
    </recommendedName>
</protein>
<feature type="transmembrane region" description="Helical" evidence="1">
    <location>
        <begin position="17"/>
        <end position="36"/>
    </location>
</feature>
<feature type="transmembrane region" description="Helical" evidence="1">
    <location>
        <begin position="123"/>
        <end position="156"/>
    </location>
</feature>
<keyword evidence="4" id="KW-1185">Reference proteome</keyword>
<organism evidence="3 4">
    <name type="scientific">Galerina marginata (strain CBS 339.88)</name>
    <dbReference type="NCBI Taxonomy" id="685588"/>
    <lineage>
        <taxon>Eukaryota</taxon>
        <taxon>Fungi</taxon>
        <taxon>Dikarya</taxon>
        <taxon>Basidiomycota</taxon>
        <taxon>Agaricomycotina</taxon>
        <taxon>Agaricomycetes</taxon>
        <taxon>Agaricomycetidae</taxon>
        <taxon>Agaricales</taxon>
        <taxon>Agaricineae</taxon>
        <taxon>Strophariaceae</taxon>
        <taxon>Galerina</taxon>
    </lineage>
</organism>
<dbReference type="EMBL" id="KL142403">
    <property type="protein sequence ID" value="KDR69298.1"/>
    <property type="molecule type" value="Genomic_DNA"/>
</dbReference>
<evidence type="ECO:0000313" key="4">
    <source>
        <dbReference type="Proteomes" id="UP000027222"/>
    </source>
</evidence>
<dbReference type="InterPro" id="IPR045340">
    <property type="entry name" value="DUF6533"/>
</dbReference>
<name>A0A067SR73_GALM3</name>
<proteinExistence type="predicted"/>
<dbReference type="Pfam" id="PF20151">
    <property type="entry name" value="DUF6533"/>
    <property type="match status" value="1"/>
</dbReference>
<accession>A0A067SR73</accession>
<feature type="transmembrane region" description="Helical" evidence="1">
    <location>
        <begin position="220"/>
        <end position="239"/>
    </location>
</feature>
<feature type="transmembrane region" description="Helical" evidence="1">
    <location>
        <begin position="57"/>
        <end position="78"/>
    </location>
</feature>
<feature type="transmembrane region" description="Helical" evidence="1">
    <location>
        <begin position="176"/>
        <end position="199"/>
    </location>
</feature>
<feature type="domain" description="DUF6533" evidence="2">
    <location>
        <begin position="23"/>
        <end position="67"/>
    </location>
</feature>